<keyword evidence="3" id="KW-1185">Reference proteome</keyword>
<organism evidence="2 3">
    <name type="scientific">Gemmata massiliana</name>
    <dbReference type="NCBI Taxonomy" id="1210884"/>
    <lineage>
        <taxon>Bacteria</taxon>
        <taxon>Pseudomonadati</taxon>
        <taxon>Planctomycetota</taxon>
        <taxon>Planctomycetia</taxon>
        <taxon>Gemmatales</taxon>
        <taxon>Gemmataceae</taxon>
        <taxon>Gemmata</taxon>
    </lineage>
</organism>
<proteinExistence type="predicted"/>
<evidence type="ECO:0000313" key="2">
    <source>
        <dbReference type="EMBL" id="VTR96749.1"/>
    </source>
</evidence>
<sequence length="329" mass="35936">MRSATYASLGAILFAFVSPAADPKPDAVTKEQIESDLKLVPKVFGDTRVIEAGTQPYIEFKLVNTSKTRTHKVVKPGDGSECGWRDPWVHVTADQRGVDGSWTAMQRQSSGRCGLFDWDWPKDVVELKPGAELALSDWYSPARFEFQYPGKVRLTGHYAYRATGGKDGKPRPDAERGRMTGVPLFEVRSESVEFEVVRSFDVRAKVKKALKVGVEMKASEVIEITVTNTSNKQQAVGNISRNGYGVGIAPYSESVTTIVFKDVPVYSALKFLAPGETVTVFGGGDFAGKVDGAWKGLKAGTVRVRVSYSLPTDSSATHVVFADTEVRVE</sequence>
<evidence type="ECO:0000313" key="3">
    <source>
        <dbReference type="Proteomes" id="UP000464178"/>
    </source>
</evidence>
<protein>
    <submittedName>
        <fullName evidence="2">Uncharacterized protein</fullName>
    </submittedName>
</protein>
<dbReference type="AlphaFoldDB" id="A0A6P2D6H7"/>
<reference evidence="2 3" key="1">
    <citation type="submission" date="2019-05" db="EMBL/GenBank/DDBJ databases">
        <authorList>
            <consortium name="Science for Life Laboratories"/>
        </authorList>
    </citation>
    <scope>NUCLEOTIDE SEQUENCE [LARGE SCALE GENOMIC DNA]</scope>
    <source>
        <strain evidence="2">Soil9</strain>
    </source>
</reference>
<dbReference type="EMBL" id="LR593886">
    <property type="protein sequence ID" value="VTR96749.1"/>
    <property type="molecule type" value="Genomic_DNA"/>
</dbReference>
<dbReference type="RefSeq" id="WP_162670896.1">
    <property type="nucleotide sequence ID" value="NZ_LR593886.1"/>
</dbReference>
<evidence type="ECO:0000256" key="1">
    <source>
        <dbReference type="SAM" id="SignalP"/>
    </source>
</evidence>
<dbReference type="Proteomes" id="UP000464178">
    <property type="component" value="Chromosome"/>
</dbReference>
<gene>
    <name evidence="2" type="ORF">SOIL9_10650</name>
</gene>
<keyword evidence="1" id="KW-0732">Signal</keyword>
<dbReference type="KEGG" id="gms:SOIL9_10650"/>
<accession>A0A6P2D6H7</accession>
<name>A0A6P2D6H7_9BACT</name>
<feature type="chain" id="PRO_5026654441" evidence="1">
    <location>
        <begin position="21"/>
        <end position="329"/>
    </location>
</feature>
<feature type="signal peptide" evidence="1">
    <location>
        <begin position="1"/>
        <end position="20"/>
    </location>
</feature>